<reference evidence="1 2" key="1">
    <citation type="journal article" date="2011" name="Stand. Genomic Sci.">
        <title>Complete genome of the onion pathogen Enterobacter cloacae EcWSU1.</title>
        <authorList>
            <person name="Humann J.L."/>
            <person name="Wildung M."/>
            <person name="Cheng C.H."/>
            <person name="Lee T."/>
            <person name="Stewart J.E."/>
            <person name="Drew J.C."/>
            <person name="Triplett E.W."/>
            <person name="Main D."/>
            <person name="Schroeder B.K."/>
        </authorList>
    </citation>
    <scope>NUCLEOTIDE SEQUENCE [LARGE SCALE GENOMIC DNA]</scope>
    <source>
        <strain evidence="1 2">EcWSU1</strain>
    </source>
</reference>
<dbReference type="Proteomes" id="UP000007838">
    <property type="component" value="Chromosome"/>
</dbReference>
<name>G8LHQ4_9ENTR</name>
<dbReference type="HOGENOM" id="CLU_587591_0_0_6"/>
<dbReference type="AlphaFoldDB" id="G8LHQ4"/>
<dbReference type="KEGG" id="eec:EcWSU1_01509"/>
<organism evidence="1 2">
    <name type="scientific">Enterobacter ludwigii</name>
    <dbReference type="NCBI Taxonomy" id="299767"/>
    <lineage>
        <taxon>Bacteria</taxon>
        <taxon>Pseudomonadati</taxon>
        <taxon>Pseudomonadota</taxon>
        <taxon>Gammaproteobacteria</taxon>
        <taxon>Enterobacterales</taxon>
        <taxon>Enterobacteriaceae</taxon>
        <taxon>Enterobacter</taxon>
        <taxon>Enterobacter cloacae complex</taxon>
    </lineage>
</organism>
<accession>G8LHQ4</accession>
<sequence>MRLYLGSVIVNRLPLRRQPGEICLRDAQTHGLIYHDAGDVEVARTRILRQIVAHHEPKIQRHLSGFVDSELFFDHRRKLLTNFVELFIFQIRWQFTGHFFIAQSHLFVAHIQQTIGTGVSQRPWRIEIGLYRLAQTLSKDAVFIHIDRGTDKFMHVTVITDPQVNRLLTPADNTIEFALQIEHQTVNKMQIVMGHGRILDAQQVRLKLIPCGFQRILQFTQRTRGFRQQHFTAGDGRTPVFIQQLRDIVFYLLLLFIHQTLGQIDAVENLCHRIFQRRIDVTVPVEFVTVFIRCIGGALKFTRHNRELHGKTQRGKFTLADVVIGDADTQWRQTIDGVSFRLLAGKAVQQTLTHHIVDCVVGTHANGFAGLLKRITDMAERIHQFTLAHFAIQPFAVQRGNRQQKRESVYRQRDGEIVFPGPGNQFGDCLGKFTHRLSLHLRLVRGDVNIAAKTDKRFLTTIPRF</sequence>
<evidence type="ECO:0000313" key="2">
    <source>
        <dbReference type="Proteomes" id="UP000007838"/>
    </source>
</evidence>
<proteinExistence type="predicted"/>
<protein>
    <submittedName>
        <fullName evidence="1">Uncharacterized protein</fullName>
    </submittedName>
</protein>
<evidence type="ECO:0000313" key="1">
    <source>
        <dbReference type="EMBL" id="AEW72948.1"/>
    </source>
</evidence>
<gene>
    <name evidence="1" type="ORF">EcWSU1_01509</name>
</gene>
<dbReference type="EMBL" id="CP002886">
    <property type="protein sequence ID" value="AEW72948.1"/>
    <property type="molecule type" value="Genomic_DNA"/>
</dbReference>